<dbReference type="OrthoDB" id="9795554at2"/>
<gene>
    <name evidence="8" type="ORF">TsocGM_04660</name>
</gene>
<dbReference type="EC" id="3.2.1.55" evidence="3"/>
<dbReference type="SUPFAM" id="SSF75005">
    <property type="entry name" value="Arabinanase/levansucrase/invertase"/>
    <property type="match status" value="1"/>
</dbReference>
<evidence type="ECO:0000256" key="6">
    <source>
        <dbReference type="ARBA" id="ARBA00022801"/>
    </source>
</evidence>
<dbReference type="PANTHER" id="PTHR40631:SF2">
    <property type="entry name" value="ALPHA-L-ARABINOFURANOSIDASE"/>
    <property type="match status" value="1"/>
</dbReference>
<sequence>MVFFEGRWHVFMTVKLPGRSAIEYCSFERWEEADKAERTILEICPTSYYCAPQVFYFAPHDRWYLIYQVGGMPGQTRMWVAYSTTETIADPGSWTQARPILDGGPEDPREAGGLDYWIICDDERAFLFLTSSGGRMWRLWTDLDAFPTGFSHCELALQAEIFEASHTYRIKGQDRYLTIVEQDGTRYYKAYLADRLDGPWTPVADSADRPFAGSANIRPGPGVDAWTDNVSHGELIRDGVDQTLTIDPDHLRFVFQGMLDSEKAGKPYGAYPWRIGILTPVGGDSP</sequence>
<dbReference type="GO" id="GO:0046556">
    <property type="term" value="F:alpha-L-arabinofuranosidase activity"/>
    <property type="evidence" value="ECO:0007669"/>
    <property type="project" value="UniProtKB-EC"/>
</dbReference>
<evidence type="ECO:0000256" key="1">
    <source>
        <dbReference type="ARBA" id="ARBA00001462"/>
    </source>
</evidence>
<dbReference type="Gene3D" id="2.115.10.20">
    <property type="entry name" value="Glycosyl hydrolase domain, family 43"/>
    <property type="match status" value="1"/>
</dbReference>
<evidence type="ECO:0000256" key="5">
    <source>
        <dbReference type="ARBA" id="ARBA00022729"/>
    </source>
</evidence>
<reference evidence="8 9" key="1">
    <citation type="submission" date="2018-12" db="EMBL/GenBank/DDBJ databases">
        <authorList>
            <person name="Toschakov S.V."/>
        </authorList>
    </citation>
    <scope>NUCLEOTIDE SEQUENCE [LARGE SCALE GENOMIC DNA]</scope>
    <source>
        <strain evidence="8 9">GM2012</strain>
    </source>
</reference>
<dbReference type="GO" id="GO:0005576">
    <property type="term" value="C:extracellular region"/>
    <property type="evidence" value="ECO:0007669"/>
    <property type="project" value="UniProtKB-SubCell"/>
</dbReference>
<evidence type="ECO:0000256" key="4">
    <source>
        <dbReference type="ARBA" id="ARBA00022525"/>
    </source>
</evidence>
<dbReference type="EMBL" id="RYZH01000006">
    <property type="protein sequence ID" value="RUL88905.1"/>
    <property type="molecule type" value="Genomic_DNA"/>
</dbReference>
<keyword evidence="6 8" id="KW-0378">Hydrolase</keyword>
<organism evidence="8 9">
    <name type="scientific">Tautonia sociabilis</name>
    <dbReference type="NCBI Taxonomy" id="2080755"/>
    <lineage>
        <taxon>Bacteria</taxon>
        <taxon>Pseudomonadati</taxon>
        <taxon>Planctomycetota</taxon>
        <taxon>Planctomycetia</taxon>
        <taxon>Isosphaerales</taxon>
        <taxon>Isosphaeraceae</taxon>
        <taxon>Tautonia</taxon>
    </lineage>
</organism>
<accession>A0A432MP83</accession>
<name>A0A432MP83_9BACT</name>
<dbReference type="Pfam" id="PF03664">
    <property type="entry name" value="Glyco_hydro_62"/>
    <property type="match status" value="1"/>
</dbReference>
<proteinExistence type="predicted"/>
<keyword evidence="4" id="KW-0964">Secreted</keyword>
<reference evidence="8 9" key="2">
    <citation type="submission" date="2019-01" db="EMBL/GenBank/DDBJ databases">
        <title>Tautonia sociabilis, a novel thermotolerant planctomycete of Isosphaeraceae family, isolated from a 4000 m deep subterranean habitat.</title>
        <authorList>
            <person name="Kovaleva O.L."/>
            <person name="Elcheninov A.G."/>
            <person name="Van Heerden E."/>
            <person name="Toshchakov S.V."/>
            <person name="Novikov A."/>
            <person name="Bonch-Osmolovskaya E.A."/>
            <person name="Kublanov I.V."/>
        </authorList>
    </citation>
    <scope>NUCLEOTIDE SEQUENCE [LARGE SCALE GENOMIC DNA]</scope>
    <source>
        <strain evidence="8 9">GM2012</strain>
    </source>
</reference>
<comment type="catalytic activity">
    <reaction evidence="1">
        <text>Hydrolysis of terminal non-reducing alpha-L-arabinofuranoside residues in alpha-L-arabinosides.</text>
        <dbReference type="EC" id="3.2.1.55"/>
    </reaction>
</comment>
<dbReference type="AlphaFoldDB" id="A0A432MP83"/>
<protein>
    <recommendedName>
        <fullName evidence="3">non-reducing end alpha-L-arabinofuranosidase</fullName>
        <ecNumber evidence="3">3.2.1.55</ecNumber>
    </recommendedName>
</protein>
<evidence type="ECO:0000313" key="8">
    <source>
        <dbReference type="EMBL" id="RUL88905.1"/>
    </source>
</evidence>
<dbReference type="PANTHER" id="PTHR40631">
    <property type="entry name" value="ALPHA-L-ARABINOFURANOSIDASE AXHA-2-RELATED"/>
    <property type="match status" value="1"/>
</dbReference>
<dbReference type="InterPro" id="IPR005193">
    <property type="entry name" value="GH62_arabinosidase"/>
</dbReference>
<dbReference type="GO" id="GO:0046373">
    <property type="term" value="P:L-arabinose metabolic process"/>
    <property type="evidence" value="ECO:0007669"/>
    <property type="project" value="InterPro"/>
</dbReference>
<keyword evidence="9" id="KW-1185">Reference proteome</keyword>
<evidence type="ECO:0000313" key="9">
    <source>
        <dbReference type="Proteomes" id="UP000280296"/>
    </source>
</evidence>
<evidence type="ECO:0000256" key="7">
    <source>
        <dbReference type="ARBA" id="ARBA00023295"/>
    </source>
</evidence>
<evidence type="ECO:0000256" key="3">
    <source>
        <dbReference type="ARBA" id="ARBA00012670"/>
    </source>
</evidence>
<evidence type="ECO:0000256" key="2">
    <source>
        <dbReference type="ARBA" id="ARBA00004613"/>
    </source>
</evidence>
<keyword evidence="7" id="KW-0326">Glycosidase</keyword>
<keyword evidence="5" id="KW-0732">Signal</keyword>
<dbReference type="Proteomes" id="UP000280296">
    <property type="component" value="Unassembled WGS sequence"/>
</dbReference>
<comment type="caution">
    <text evidence="8">The sequence shown here is derived from an EMBL/GenBank/DDBJ whole genome shotgun (WGS) entry which is preliminary data.</text>
</comment>
<comment type="subcellular location">
    <subcellularLocation>
        <location evidence="2">Secreted</location>
    </subcellularLocation>
</comment>
<dbReference type="InterPro" id="IPR023296">
    <property type="entry name" value="Glyco_hydro_beta-prop_sf"/>
</dbReference>